<feature type="compositionally biased region" description="Basic and acidic residues" evidence="7">
    <location>
        <begin position="1282"/>
        <end position="1311"/>
    </location>
</feature>
<organism evidence="10 11">
    <name type="scientific">Bacillus fungorum</name>
    <dbReference type="NCBI Taxonomy" id="2039284"/>
    <lineage>
        <taxon>Bacteria</taxon>
        <taxon>Bacillati</taxon>
        <taxon>Bacillota</taxon>
        <taxon>Bacilli</taxon>
        <taxon>Bacillales</taxon>
        <taxon>Bacillaceae</taxon>
        <taxon>Bacillus</taxon>
    </lineage>
</organism>
<feature type="domain" description="Gram-positive cocci surface proteins LPxTG" evidence="9">
    <location>
        <begin position="1315"/>
        <end position="1352"/>
    </location>
</feature>
<evidence type="ECO:0000313" key="11">
    <source>
        <dbReference type="Proteomes" id="UP000228484"/>
    </source>
</evidence>
<keyword evidence="3" id="KW-0134">Cell wall</keyword>
<feature type="transmembrane region" description="Helical" evidence="8">
    <location>
        <begin position="1328"/>
        <end position="1346"/>
    </location>
</feature>
<keyword evidence="8" id="KW-0472">Membrane</keyword>
<protein>
    <recommendedName>
        <fullName evidence="9">Gram-positive cocci surface proteins LPxTG domain-containing protein</fullName>
    </recommendedName>
</protein>
<evidence type="ECO:0000259" key="9">
    <source>
        <dbReference type="PROSITE" id="PS50847"/>
    </source>
</evidence>
<keyword evidence="11" id="KW-1185">Reference proteome</keyword>
<gene>
    <name evidence="10" type="ORF">CO726_24575</name>
</gene>
<dbReference type="SUPFAM" id="SSF49478">
    <property type="entry name" value="Cna protein B-type domain"/>
    <property type="match status" value="11"/>
</dbReference>
<comment type="subcellular location">
    <subcellularLocation>
        <location evidence="1">Secreted</location>
        <location evidence="1">Cell wall</location>
        <topology evidence="1">Peptidoglycan-anchor</topology>
    </subcellularLocation>
</comment>
<accession>A0A2G6Q7E8</accession>
<dbReference type="Gene3D" id="2.60.40.10">
    <property type="entry name" value="Immunoglobulins"/>
    <property type="match status" value="11"/>
</dbReference>
<dbReference type="Pfam" id="PF08341">
    <property type="entry name" value="TED"/>
    <property type="match status" value="1"/>
</dbReference>
<dbReference type="InterPro" id="IPR013783">
    <property type="entry name" value="Ig-like_fold"/>
</dbReference>
<dbReference type="Proteomes" id="UP000228484">
    <property type="component" value="Unassembled WGS sequence"/>
</dbReference>
<evidence type="ECO:0000256" key="4">
    <source>
        <dbReference type="ARBA" id="ARBA00022525"/>
    </source>
</evidence>
<dbReference type="Pfam" id="PF17802">
    <property type="entry name" value="SpaA"/>
    <property type="match status" value="11"/>
</dbReference>
<comment type="similarity">
    <text evidence="2">Belongs to the serine-aspartate repeat-containing protein (SDr) family.</text>
</comment>
<sequence length="1352" mass="151625">MNRSEEMVGAVRNKKVFSIVFTIVSVFTLMFSMIFPQHKASAEVLNHEKYDNKGWVYSKHLKFFLQTDLIKLADGRIAYCLDERLSSPNGHDLEPIGRLSDEAYRVMAYGYPEKQPNELGASNWQEAHFGTQIALWVVNTDIDYSELRFDNPRVKSVVDHILNDVRTKDTTQDFTFEVSPTSNVAKVEGDFYKAGAFKVTTNAKGTFTPQAINAPNGTYFANANGEKKTTFNNDEEFYVYFDKNAASGNFNIKVTGDLVKTETMIYKSHDAGVQNALSLVTTKQTPVQDNLSVNWISKGSLELEKVNENGQKLAGAKFDVKNAKGETVATITTDENGYGKVDNLDLGAYTIVETEAPNGYVLDGKPQTIEVKNGEIAKIHAVNKLSKGSIEIHKVDDNKKPLQGVEFTVYKDDKEITKVVTDENGIARVNDLPFGEYSFKETKSLDGYIGSNETYKFEIKENGTVQQFTVSNKLIKGSIEIHKVDDNKKPLQGVEFTVYKDGKEITKVVTDENGIARVNDLPYGSYTFKETKGLTGYEGSSKTEAFEITKDGSNQVFNVTNKLIKGNIEIHKVGDNKQPLQGVEFTIYDKDNKEVAKVVTDKNGIAKSGDLPYGSYTFKETKGLTGYVVNTDTFDFKIEQNGSNQVFNVTNKLIRGNIEIHKVGDSKQPLEGVEFTIYDKDNKEVTKVVTDKNGIAKSSDLPYGSYYFKETKAKTGYVVNDAKTTFDVKENGKTMKFDVVNKLIKGNIEIHKVGDNKKPLEGVEFTIYDLSDKEITKVVTDKNGIAKSSDLPYGSYYFKETKAKTGYVVNSTKTTFSVKENGKTMKFDVVNKLIKGNIEIHKVGDNKKPLEGVEFTIYDEKGNELKQVITDKNGIAKVDNLPYGSYKFKETKAKTGYVINKQTFDFDIKENGKTLKFDVTNKLIKGSIEIHKVNEANQPLEGVEFTVYDQNNKEIKKVVTDKEGKAKVDNLLYGKYYFKESKTIEGYVINPQKFEFSIEEDGKVLPFNITNNFIKGNIKLVKVDSENKDVKLKGAVFELFDTTNEKIGEYTTNENGEITVEGLVYGTYKFVEKEAPTGFVLDQKEIVFEVKEDGQVIELEATNKKITGILEIEKVDVVDSKPLANTKFEIFNEKGEKVVEKVTDKNGKATFEKLPFGKYTFKETIAPEGYVIDETVVPFEILEDGQIIKHKVTNEKITGTLEIIKVDVVDSKPLPNAKFVIFNEKGEKVVEKVTDKNGKATFEKLPYGKYTFKETFAPEGYLINETVVPFEIKENGEIIKHTVADERIPTPEKPEQPKPEQPKTEQPKTEQPKPLPQTGGQEDNTVKYAGLGAVATALIGLAYVLIRRRKEN</sequence>
<dbReference type="PANTHER" id="PTHR36108">
    <property type="entry name" value="COLOSSIN-B-RELATED"/>
    <property type="match status" value="1"/>
</dbReference>
<evidence type="ECO:0000256" key="2">
    <source>
        <dbReference type="ARBA" id="ARBA00007257"/>
    </source>
</evidence>
<reference evidence="10 11" key="1">
    <citation type="submission" date="2017-09" db="EMBL/GenBank/DDBJ databases">
        <title>Biocontrol bacteria screening and application from spent mushroom substrate.</title>
        <authorList>
            <person name="Sun X."/>
        </authorList>
    </citation>
    <scope>NUCLEOTIDE SEQUENCE [LARGE SCALE GENOMIC DNA]</scope>
    <source>
        <strain evidence="10 11">100374</strain>
    </source>
</reference>
<evidence type="ECO:0000256" key="8">
    <source>
        <dbReference type="SAM" id="Phobius"/>
    </source>
</evidence>
<dbReference type="EMBL" id="NWUW01000026">
    <property type="protein sequence ID" value="PIE92746.1"/>
    <property type="molecule type" value="Genomic_DNA"/>
</dbReference>
<keyword evidence="8" id="KW-1133">Transmembrane helix</keyword>
<evidence type="ECO:0000256" key="5">
    <source>
        <dbReference type="ARBA" id="ARBA00022729"/>
    </source>
</evidence>
<evidence type="ECO:0000256" key="1">
    <source>
        <dbReference type="ARBA" id="ARBA00004168"/>
    </source>
</evidence>
<feature type="region of interest" description="Disordered" evidence="7">
    <location>
        <begin position="1282"/>
        <end position="1324"/>
    </location>
</feature>
<dbReference type="PANTHER" id="PTHR36108:SF13">
    <property type="entry name" value="COLOSSIN-B-RELATED"/>
    <property type="match status" value="1"/>
</dbReference>
<dbReference type="NCBIfam" id="TIGR01167">
    <property type="entry name" value="LPXTG_anchor"/>
    <property type="match status" value="1"/>
</dbReference>
<keyword evidence="4" id="KW-0964">Secreted</keyword>
<dbReference type="InterPro" id="IPR041033">
    <property type="entry name" value="SpaA_PFL_dom_1"/>
</dbReference>
<keyword evidence="8" id="KW-0812">Transmembrane</keyword>
<dbReference type="InterPro" id="IPR019931">
    <property type="entry name" value="LPXTG_anchor"/>
</dbReference>
<proteinExistence type="inferred from homology"/>
<evidence type="ECO:0000256" key="6">
    <source>
        <dbReference type="ARBA" id="ARBA00023088"/>
    </source>
</evidence>
<keyword evidence="6" id="KW-0572">Peptidoglycan-anchor</keyword>
<evidence type="ECO:0000313" key="10">
    <source>
        <dbReference type="EMBL" id="PIE92746.1"/>
    </source>
</evidence>
<keyword evidence="5" id="KW-0732">Signal</keyword>
<name>A0A2G6Q7E8_9BACI</name>
<evidence type="ECO:0000256" key="7">
    <source>
        <dbReference type="SAM" id="MobiDB-lite"/>
    </source>
</evidence>
<dbReference type="PROSITE" id="PS50847">
    <property type="entry name" value="GRAM_POS_ANCHORING"/>
    <property type="match status" value="1"/>
</dbReference>
<evidence type="ECO:0000256" key="3">
    <source>
        <dbReference type="ARBA" id="ARBA00022512"/>
    </source>
</evidence>
<comment type="caution">
    <text evidence="10">The sequence shown here is derived from an EMBL/GenBank/DDBJ whole genome shotgun (WGS) entry which is preliminary data.</text>
</comment>
<feature type="transmembrane region" description="Helical" evidence="8">
    <location>
        <begin position="16"/>
        <end position="35"/>
    </location>
</feature>
<dbReference type="InterPro" id="IPR013552">
    <property type="entry name" value="Thioester_dom"/>
</dbReference>